<dbReference type="PANTHER" id="PTHR24215">
    <property type="entry name" value="RHO-GTPASE-ACTIVATING PROTEIN LRG1"/>
    <property type="match status" value="1"/>
</dbReference>
<keyword evidence="3" id="KW-0677">Repeat</keyword>
<evidence type="ECO:0000256" key="3">
    <source>
        <dbReference type="ARBA" id="ARBA00022737"/>
    </source>
</evidence>
<evidence type="ECO:0000256" key="5">
    <source>
        <dbReference type="ARBA" id="ARBA00023038"/>
    </source>
</evidence>
<comment type="caution">
    <text evidence="10">The sequence shown here is derived from an EMBL/GenBank/DDBJ whole genome shotgun (WGS) entry which is preliminary data.</text>
</comment>
<comment type="subcellular location">
    <subcellularLocation>
        <location evidence="1">Nucleus</location>
    </subcellularLocation>
</comment>
<dbReference type="EMBL" id="JADGKB010000030">
    <property type="protein sequence ID" value="KAJ3258191.1"/>
    <property type="molecule type" value="Genomic_DNA"/>
</dbReference>
<dbReference type="GO" id="GO:0030036">
    <property type="term" value="P:actin cytoskeleton organization"/>
    <property type="evidence" value="ECO:0007669"/>
    <property type="project" value="TreeGrafter"/>
</dbReference>
<evidence type="ECO:0000256" key="7">
    <source>
        <dbReference type="PROSITE-ProRule" id="PRU00125"/>
    </source>
</evidence>
<organism evidence="10 11">
    <name type="scientific">Boothiomyces macroporosus</name>
    <dbReference type="NCBI Taxonomy" id="261099"/>
    <lineage>
        <taxon>Eukaryota</taxon>
        <taxon>Fungi</taxon>
        <taxon>Fungi incertae sedis</taxon>
        <taxon>Chytridiomycota</taxon>
        <taxon>Chytridiomycota incertae sedis</taxon>
        <taxon>Chytridiomycetes</taxon>
        <taxon>Rhizophydiales</taxon>
        <taxon>Terramycetaceae</taxon>
        <taxon>Boothiomyces</taxon>
    </lineage>
</organism>
<accession>A0AAD5UJU0</accession>
<protein>
    <recommendedName>
        <fullName evidence="9">LIM zinc-binding domain-containing protein</fullName>
    </recommendedName>
</protein>
<evidence type="ECO:0000256" key="4">
    <source>
        <dbReference type="ARBA" id="ARBA00022833"/>
    </source>
</evidence>
<evidence type="ECO:0000313" key="10">
    <source>
        <dbReference type="EMBL" id="KAJ3258191.1"/>
    </source>
</evidence>
<keyword evidence="11" id="KW-1185">Reference proteome</keyword>
<dbReference type="Pfam" id="PF00412">
    <property type="entry name" value="LIM"/>
    <property type="match status" value="1"/>
</dbReference>
<evidence type="ECO:0000256" key="1">
    <source>
        <dbReference type="ARBA" id="ARBA00004123"/>
    </source>
</evidence>
<evidence type="ECO:0000256" key="2">
    <source>
        <dbReference type="ARBA" id="ARBA00022723"/>
    </source>
</evidence>
<dbReference type="Proteomes" id="UP001210925">
    <property type="component" value="Unassembled WGS sequence"/>
</dbReference>
<evidence type="ECO:0000256" key="8">
    <source>
        <dbReference type="SAM" id="MobiDB-lite"/>
    </source>
</evidence>
<dbReference type="FunFam" id="2.10.110.10:FF:000001">
    <property type="entry name" value="Cysteine and glycine-rich protein 1"/>
    <property type="match status" value="1"/>
</dbReference>
<sequence length="147" mass="15704">MTDKDNEAYCKSCYGRLFGPKGYGYGNTLSTETAVPIPAPKLPDTTPMSSGKSQSSEKLSSSKENLSSSKENLSKFGGSDKCPVCTKAALGPGNIKYHKMCFKCCTCSKLLDSNNLAEKENVLYCRPCHTKAFGPRGYGYGGAVTLG</sequence>
<feature type="domain" description="LIM zinc-binding" evidence="9">
    <location>
        <begin position="80"/>
        <end position="135"/>
    </location>
</feature>
<dbReference type="AlphaFoldDB" id="A0AAD5UJU0"/>
<proteinExistence type="predicted"/>
<feature type="compositionally biased region" description="Low complexity" evidence="8">
    <location>
        <begin position="49"/>
        <end position="75"/>
    </location>
</feature>
<keyword evidence="6" id="KW-0539">Nucleus</keyword>
<dbReference type="GO" id="GO:0046872">
    <property type="term" value="F:metal ion binding"/>
    <property type="evidence" value="ECO:0007669"/>
    <property type="project" value="UniProtKB-KW"/>
</dbReference>
<dbReference type="GO" id="GO:0005634">
    <property type="term" value="C:nucleus"/>
    <property type="evidence" value="ECO:0007669"/>
    <property type="project" value="UniProtKB-SubCell"/>
</dbReference>
<dbReference type="SUPFAM" id="SSF57716">
    <property type="entry name" value="Glucocorticoid receptor-like (DNA-binding domain)"/>
    <property type="match status" value="2"/>
</dbReference>
<dbReference type="PANTHER" id="PTHR24215:SF35">
    <property type="entry name" value="MUSCLE LIM PROTEIN MLP84B"/>
    <property type="match status" value="1"/>
</dbReference>
<dbReference type="GO" id="GO:0042805">
    <property type="term" value="F:actinin binding"/>
    <property type="evidence" value="ECO:0007669"/>
    <property type="project" value="TreeGrafter"/>
</dbReference>
<keyword evidence="5 7" id="KW-0440">LIM domain</keyword>
<dbReference type="SMART" id="SM00132">
    <property type="entry name" value="LIM"/>
    <property type="match status" value="1"/>
</dbReference>
<reference evidence="10" key="1">
    <citation type="submission" date="2020-05" db="EMBL/GenBank/DDBJ databases">
        <title>Phylogenomic resolution of chytrid fungi.</title>
        <authorList>
            <person name="Stajich J.E."/>
            <person name="Amses K."/>
            <person name="Simmons R."/>
            <person name="Seto K."/>
            <person name="Myers J."/>
            <person name="Bonds A."/>
            <person name="Quandt C.A."/>
            <person name="Barry K."/>
            <person name="Liu P."/>
            <person name="Grigoriev I."/>
            <person name="Longcore J.E."/>
            <person name="James T.Y."/>
        </authorList>
    </citation>
    <scope>NUCLEOTIDE SEQUENCE</scope>
    <source>
        <strain evidence="10">PLAUS21</strain>
    </source>
</reference>
<feature type="region of interest" description="Disordered" evidence="8">
    <location>
        <begin position="34"/>
        <end position="80"/>
    </location>
</feature>
<dbReference type="GO" id="GO:0008307">
    <property type="term" value="F:structural constituent of muscle"/>
    <property type="evidence" value="ECO:0007669"/>
    <property type="project" value="TreeGrafter"/>
</dbReference>
<dbReference type="Gene3D" id="2.10.110.10">
    <property type="entry name" value="Cysteine Rich Protein"/>
    <property type="match status" value="1"/>
</dbReference>
<dbReference type="PROSITE" id="PS50023">
    <property type="entry name" value="LIM_DOMAIN_2"/>
    <property type="match status" value="1"/>
</dbReference>
<evidence type="ECO:0000313" key="11">
    <source>
        <dbReference type="Proteomes" id="UP001210925"/>
    </source>
</evidence>
<dbReference type="GO" id="GO:0005737">
    <property type="term" value="C:cytoplasm"/>
    <property type="evidence" value="ECO:0007669"/>
    <property type="project" value="TreeGrafter"/>
</dbReference>
<name>A0AAD5UJU0_9FUNG</name>
<gene>
    <name evidence="10" type="ORF">HK103_004009</name>
</gene>
<evidence type="ECO:0000256" key="6">
    <source>
        <dbReference type="ARBA" id="ARBA00023242"/>
    </source>
</evidence>
<keyword evidence="2 7" id="KW-0479">Metal-binding</keyword>
<evidence type="ECO:0000259" key="9">
    <source>
        <dbReference type="PROSITE" id="PS50023"/>
    </source>
</evidence>
<keyword evidence="4 7" id="KW-0862">Zinc</keyword>
<dbReference type="InterPro" id="IPR001781">
    <property type="entry name" value="Znf_LIM"/>
</dbReference>